<evidence type="ECO:0000256" key="10">
    <source>
        <dbReference type="ARBA" id="ARBA00023242"/>
    </source>
</evidence>
<organism evidence="14 16">
    <name type="scientific">Carya illinoinensis</name>
    <name type="common">Pecan</name>
    <dbReference type="NCBI Taxonomy" id="32201"/>
    <lineage>
        <taxon>Eukaryota</taxon>
        <taxon>Viridiplantae</taxon>
        <taxon>Streptophyta</taxon>
        <taxon>Embryophyta</taxon>
        <taxon>Tracheophyta</taxon>
        <taxon>Spermatophyta</taxon>
        <taxon>Magnoliopsida</taxon>
        <taxon>eudicotyledons</taxon>
        <taxon>Gunneridae</taxon>
        <taxon>Pentapetalae</taxon>
        <taxon>rosids</taxon>
        <taxon>fabids</taxon>
        <taxon>Fagales</taxon>
        <taxon>Juglandaceae</taxon>
        <taxon>Carya</taxon>
    </lineage>
</organism>
<dbReference type="FunFam" id="2.170.150.80:FF:000002">
    <property type="entry name" value="Nac domain-containing protein 86"/>
    <property type="match status" value="1"/>
</dbReference>
<dbReference type="SUPFAM" id="SSF101941">
    <property type="entry name" value="NAC domain"/>
    <property type="match status" value="1"/>
</dbReference>
<evidence type="ECO:0000313" key="15">
    <source>
        <dbReference type="EMBL" id="KAG6707566.1"/>
    </source>
</evidence>
<evidence type="ECO:0000256" key="8">
    <source>
        <dbReference type="ARBA" id="ARBA00023159"/>
    </source>
</evidence>
<dbReference type="GO" id="GO:0005634">
    <property type="term" value="C:nucleus"/>
    <property type="evidence" value="ECO:0007669"/>
    <property type="project" value="UniProtKB-SubCell"/>
</dbReference>
<dbReference type="EMBL" id="CM031830">
    <property type="protein sequence ID" value="KAG6707566.1"/>
    <property type="molecule type" value="Genomic_DNA"/>
</dbReference>
<dbReference type="GO" id="GO:0000976">
    <property type="term" value="F:transcription cis-regulatory region binding"/>
    <property type="evidence" value="ECO:0007669"/>
    <property type="project" value="UniProtKB-ARBA"/>
</dbReference>
<evidence type="ECO:0000256" key="6">
    <source>
        <dbReference type="ARBA" id="ARBA00023125"/>
    </source>
</evidence>
<dbReference type="Proteomes" id="UP000811609">
    <property type="component" value="Chromosome 6"/>
</dbReference>
<evidence type="ECO:0000256" key="12">
    <source>
        <dbReference type="SAM" id="Phobius"/>
    </source>
</evidence>
<proteinExistence type="predicted"/>
<keyword evidence="7 12" id="KW-0472">Membrane</keyword>
<evidence type="ECO:0000256" key="1">
    <source>
        <dbReference type="ARBA" id="ARBA00004123"/>
    </source>
</evidence>
<protein>
    <recommendedName>
        <fullName evidence="13">NAC domain-containing protein</fullName>
    </recommendedName>
</protein>
<dbReference type="PANTHER" id="PTHR31744">
    <property type="entry name" value="PROTEIN CUP-SHAPED COTYLEDON 2-RELATED"/>
    <property type="match status" value="1"/>
</dbReference>
<dbReference type="InterPro" id="IPR036093">
    <property type="entry name" value="NAC_dom_sf"/>
</dbReference>
<keyword evidence="5" id="KW-0805">Transcription regulation</keyword>
<keyword evidence="8" id="KW-0010">Activator</keyword>
<reference evidence="14" key="1">
    <citation type="submission" date="2020-12" db="EMBL/GenBank/DDBJ databases">
        <title>WGS assembly of Carya illinoinensis cv. Pawnee.</title>
        <authorList>
            <person name="Platts A."/>
            <person name="Shu S."/>
            <person name="Wright S."/>
            <person name="Barry K."/>
            <person name="Edger P."/>
            <person name="Pires J.C."/>
            <person name="Schmutz J."/>
        </authorList>
    </citation>
    <scope>NUCLEOTIDE SEQUENCE</scope>
    <source>
        <tissue evidence="14">Leaf</tissue>
    </source>
</reference>
<evidence type="ECO:0000256" key="4">
    <source>
        <dbReference type="ARBA" id="ARBA00022989"/>
    </source>
</evidence>
<keyword evidence="16" id="KW-1185">Reference proteome</keyword>
<dbReference type="PROSITE" id="PS51005">
    <property type="entry name" value="NAC"/>
    <property type="match status" value="1"/>
</dbReference>
<comment type="subcellular location">
    <subcellularLocation>
        <location evidence="2">Membrane</location>
        <topology evidence="2">Single-pass membrane protein</topology>
    </subcellularLocation>
    <subcellularLocation>
        <location evidence="1">Nucleus</location>
    </subcellularLocation>
</comment>
<evidence type="ECO:0000256" key="11">
    <source>
        <dbReference type="SAM" id="MobiDB-lite"/>
    </source>
</evidence>
<evidence type="ECO:0000256" key="9">
    <source>
        <dbReference type="ARBA" id="ARBA00023163"/>
    </source>
</evidence>
<reference evidence="15" key="2">
    <citation type="submission" date="2021-01" db="EMBL/GenBank/DDBJ databases">
        <authorList>
            <person name="Lovell J.T."/>
            <person name="Bentley N."/>
            <person name="Bhattarai G."/>
            <person name="Jenkins J.W."/>
            <person name="Sreedasyam A."/>
            <person name="Alarcon Y."/>
            <person name="Bock C."/>
            <person name="Boston L."/>
            <person name="Carlson J."/>
            <person name="Cervantes K."/>
            <person name="Clermont K."/>
            <person name="Krom N."/>
            <person name="Kubenka K."/>
            <person name="Mamidi S."/>
            <person name="Mattison C."/>
            <person name="Monteros M."/>
            <person name="Pisani C."/>
            <person name="Plott C."/>
            <person name="Rajasekar S."/>
            <person name="Rhein H.S."/>
            <person name="Rohla C."/>
            <person name="Song M."/>
            <person name="Hilaire R.S."/>
            <person name="Shu S."/>
            <person name="Wells L."/>
            <person name="Wang X."/>
            <person name="Webber J."/>
            <person name="Heerema R.J."/>
            <person name="Klein P."/>
            <person name="Conner P."/>
            <person name="Grauke L."/>
            <person name="Grimwood J."/>
            <person name="Schmutz J."/>
            <person name="Randall J.J."/>
        </authorList>
    </citation>
    <scope>NUCLEOTIDE SEQUENCE</scope>
    <source>
        <tissue evidence="15">Leaf</tissue>
    </source>
</reference>
<evidence type="ECO:0000259" key="13">
    <source>
        <dbReference type="PROSITE" id="PS51005"/>
    </source>
</evidence>
<accession>A0A8T1Q7I4</accession>
<keyword evidence="6" id="KW-0238">DNA-binding</keyword>
<evidence type="ECO:0000313" key="14">
    <source>
        <dbReference type="EMBL" id="KAG6650380.1"/>
    </source>
</evidence>
<feature type="domain" description="NAC" evidence="13">
    <location>
        <begin position="9"/>
        <end position="159"/>
    </location>
</feature>
<feature type="region of interest" description="Disordered" evidence="11">
    <location>
        <begin position="165"/>
        <end position="190"/>
    </location>
</feature>
<gene>
    <name evidence="14" type="ORF">CIPAW_06G039200</name>
    <name evidence="15" type="ORF">I3842_06G038700</name>
</gene>
<keyword evidence="10" id="KW-0539">Nucleus</keyword>
<dbReference type="Gene3D" id="2.170.150.80">
    <property type="entry name" value="NAC domain"/>
    <property type="match status" value="1"/>
</dbReference>
<keyword evidence="3 12" id="KW-0812">Transmembrane</keyword>
<dbReference type="GO" id="GO:0016020">
    <property type="term" value="C:membrane"/>
    <property type="evidence" value="ECO:0007669"/>
    <property type="project" value="UniProtKB-SubCell"/>
</dbReference>
<keyword evidence="4 12" id="KW-1133">Transmembrane helix</keyword>
<evidence type="ECO:0000256" key="7">
    <source>
        <dbReference type="ARBA" id="ARBA00023136"/>
    </source>
</evidence>
<evidence type="ECO:0000256" key="2">
    <source>
        <dbReference type="ARBA" id="ARBA00004167"/>
    </source>
</evidence>
<dbReference type="InterPro" id="IPR003441">
    <property type="entry name" value="NAC-dom"/>
</dbReference>
<sequence length="714" mass="78493">MAVISVNSLPRGFRFRPTDEELVDYYLRSKINGNNEDVWVIRELDVCKCEPWDLPDLSVVRSNDLEWFFFCPQDLKYPNGRRLNRATVAGYWKATGKDRNIKSRKKLIGMKKTLVFYTGRAPNGKRTNWVMHEYRTTLKELDGTNPGQSAFVLCRLFKKLDESIEGSNGDEAEPSVSTPTPAKSSPADTQSEIALDPATSPSVGGQVENHPAIIDCSPAENSDGTTSDTIPPINYNGNYGAENYFTDSPVSEVDLLLEQGFNLFYDPPGSLDDKIFSPIHSPMPYGLGSSSTYYATPNDLKNSYTGVQSQHGSSEPDANMDEFLASVLNHLAYEDQTPLKTEPVNYNGSYSGSDTDGVNAMLDLQGSLCCEEITSEAPLQVGTTPEYYSNASSERDVNENKGYVALPHNESFEQRAFSSDGTGGVVSTGIRIRTRQPQNQPSIANSAQGSAPRRLRLQCKLQVQPPHCGPMSENWSGPEDHELKIAATELEPQDYLCSEEIIKREAPLLVGTMPEDYGNVSFKHDVEENRGNVALPQNESFEQVALSEGVSTGIRIRTRQPQNQPSIANFAQGSAPRRLRLQCKLQVQPLHCGPMSEEWSTPEGHELKTAATEEGKASEKHGPAGGSAAATATVCSMSEPQRVLPDSINDGKISQEEPLLLKSKGKTLAGTNDLSVFSETPFRHSIWSFAMVFRVVVVVVLFGIFASVCKCLKF</sequence>
<dbReference type="OrthoDB" id="737278at2759"/>
<feature type="compositionally biased region" description="Polar residues" evidence="11">
    <location>
        <begin position="175"/>
        <end position="190"/>
    </location>
</feature>
<comment type="caution">
    <text evidence="14">The sequence shown here is derived from an EMBL/GenBank/DDBJ whole genome shotgun (WGS) entry which is preliminary data.</text>
</comment>
<dbReference type="Proteomes" id="UP000811246">
    <property type="component" value="Chromosome 6"/>
</dbReference>
<evidence type="ECO:0000313" key="16">
    <source>
        <dbReference type="Proteomes" id="UP000811609"/>
    </source>
</evidence>
<dbReference type="AlphaFoldDB" id="A0A8T1Q7I4"/>
<feature type="transmembrane region" description="Helical" evidence="12">
    <location>
        <begin position="686"/>
        <end position="709"/>
    </location>
</feature>
<dbReference type="Pfam" id="PF02365">
    <property type="entry name" value="NAM"/>
    <property type="match status" value="1"/>
</dbReference>
<dbReference type="PANTHER" id="PTHR31744:SF216">
    <property type="entry name" value="NAC TRANSCRIPTION FACTOR"/>
    <property type="match status" value="1"/>
</dbReference>
<keyword evidence="9" id="KW-0804">Transcription</keyword>
<dbReference type="GO" id="GO:0006355">
    <property type="term" value="P:regulation of DNA-templated transcription"/>
    <property type="evidence" value="ECO:0007669"/>
    <property type="project" value="InterPro"/>
</dbReference>
<evidence type="ECO:0000256" key="3">
    <source>
        <dbReference type="ARBA" id="ARBA00022692"/>
    </source>
</evidence>
<name>A0A8T1Q7I4_CARIL</name>
<dbReference type="EMBL" id="CM031814">
    <property type="protein sequence ID" value="KAG6650380.1"/>
    <property type="molecule type" value="Genomic_DNA"/>
</dbReference>
<evidence type="ECO:0000256" key="5">
    <source>
        <dbReference type="ARBA" id="ARBA00023015"/>
    </source>
</evidence>